<feature type="domain" description="Protein kinase" evidence="7">
    <location>
        <begin position="36"/>
        <end position="297"/>
    </location>
</feature>
<dbReference type="InterPro" id="IPR008271">
    <property type="entry name" value="Ser/Thr_kinase_AS"/>
</dbReference>
<dbReference type="InterPro" id="IPR000719">
    <property type="entry name" value="Prot_kinase_dom"/>
</dbReference>
<gene>
    <name evidence="8" type="ORF">AKJ09_06008</name>
</gene>
<accession>A0A0K1Q1U6</accession>
<keyword evidence="3 8" id="KW-0418">Kinase</keyword>
<evidence type="ECO:0000256" key="6">
    <source>
        <dbReference type="SAM" id="MobiDB-lite"/>
    </source>
</evidence>
<dbReference type="PANTHER" id="PTHR43289:SF6">
    <property type="entry name" value="SERINE_THREONINE-PROTEIN KINASE NEKL-3"/>
    <property type="match status" value="1"/>
</dbReference>
<dbReference type="AlphaFoldDB" id="A0A0K1Q1U6"/>
<dbReference type="OrthoDB" id="9801841at2"/>
<evidence type="ECO:0000256" key="2">
    <source>
        <dbReference type="ARBA" id="ARBA00022741"/>
    </source>
</evidence>
<dbReference type="Proteomes" id="UP000064967">
    <property type="component" value="Chromosome"/>
</dbReference>
<feature type="binding site" evidence="5">
    <location>
        <position position="64"/>
    </location>
    <ligand>
        <name>ATP</name>
        <dbReference type="ChEBI" id="CHEBI:30616"/>
    </ligand>
</feature>
<evidence type="ECO:0000313" key="9">
    <source>
        <dbReference type="Proteomes" id="UP000064967"/>
    </source>
</evidence>
<dbReference type="PANTHER" id="PTHR43289">
    <property type="entry name" value="MITOGEN-ACTIVATED PROTEIN KINASE KINASE KINASE 20-RELATED"/>
    <property type="match status" value="1"/>
</dbReference>
<feature type="compositionally biased region" description="Low complexity" evidence="6">
    <location>
        <begin position="509"/>
        <end position="532"/>
    </location>
</feature>
<dbReference type="Pfam" id="PF00069">
    <property type="entry name" value="Pkinase"/>
    <property type="match status" value="1"/>
</dbReference>
<dbReference type="CDD" id="cd14014">
    <property type="entry name" value="STKc_PknB_like"/>
    <property type="match status" value="1"/>
</dbReference>
<dbReference type="Gene3D" id="1.10.510.10">
    <property type="entry name" value="Transferase(Phosphotransferase) domain 1"/>
    <property type="match status" value="1"/>
</dbReference>
<dbReference type="PROSITE" id="PS50011">
    <property type="entry name" value="PROTEIN_KINASE_DOM"/>
    <property type="match status" value="1"/>
</dbReference>
<sequence length="603" mass="63444">MCAKSSAAGKNTAPLSSMPARGPELHPGDVLPGTKYRVVQQLGVGGMGVVYRVVKPPEIHCVLKLMSTDLSSHPEFRERFFDEVRVLAQLDHPNIVRVFDYDTLQDGTPFYVMELLHGQTVRDVLGALGRVPPRVAFEIARQLLEALHCAHTNPIQVVHRDIKPENIFLHAPRHGEPVVKLIDFGVVALSDRQHDGTFVGTWSYAAPEQIRGLRATPATDLYAVGLVLYEMLCGCGPFDHHDTGTRIAQAHMTETPAPVSKFAPWVPPSVVELIASALAKDPRQRPRDAYAFAERLYELEWANDGKDPNDRTSEGPLARVLSTVGGVARASNREPPKVPVVGVPGEARFHGENTLRGVGQDGTSPGEDALLDGLVARNETGLADKPRRSAPKPNVPLATPRPPLSNAATLDAPKTDVGLGAPASALAAKHVDTDTFASQASDTARRGRNSERNPALVPLVVTAAVVFLGTSGVVVHRWRAAHAPPVESALIAPPPMTAPAPPPTNVLVAEPATSAPSAPASAPTVSAAPVESTTRVAPKAANGGARSQGTSSGAAGAKPVATNSTVTTTPSPASPPTPSANSAPSPAPSPGEKPGNSDFIRKF</sequence>
<protein>
    <submittedName>
        <fullName evidence="8">Serine/threonine protein kinase</fullName>
    </submittedName>
</protein>
<evidence type="ECO:0000256" key="4">
    <source>
        <dbReference type="ARBA" id="ARBA00022840"/>
    </source>
</evidence>
<feature type="region of interest" description="Disordered" evidence="6">
    <location>
        <begin position="494"/>
        <end position="603"/>
    </location>
</feature>
<evidence type="ECO:0000256" key="5">
    <source>
        <dbReference type="PROSITE-ProRule" id="PRU10141"/>
    </source>
</evidence>
<proteinExistence type="predicted"/>
<feature type="compositionally biased region" description="Low complexity" evidence="6">
    <location>
        <begin position="559"/>
        <end position="571"/>
    </location>
</feature>
<dbReference type="Gene3D" id="3.30.200.20">
    <property type="entry name" value="Phosphorylase Kinase, domain 1"/>
    <property type="match status" value="1"/>
</dbReference>
<feature type="region of interest" description="Disordered" evidence="6">
    <location>
        <begin position="1"/>
        <end position="29"/>
    </location>
</feature>
<evidence type="ECO:0000256" key="3">
    <source>
        <dbReference type="ARBA" id="ARBA00022777"/>
    </source>
</evidence>
<dbReference type="InterPro" id="IPR017441">
    <property type="entry name" value="Protein_kinase_ATP_BS"/>
</dbReference>
<keyword evidence="4 5" id="KW-0067">ATP-binding</keyword>
<keyword evidence="9" id="KW-1185">Reference proteome</keyword>
<feature type="compositionally biased region" description="Pro residues" evidence="6">
    <location>
        <begin position="494"/>
        <end position="504"/>
    </location>
</feature>
<dbReference type="GO" id="GO:0005524">
    <property type="term" value="F:ATP binding"/>
    <property type="evidence" value="ECO:0007669"/>
    <property type="project" value="UniProtKB-UniRule"/>
</dbReference>
<organism evidence="8 9">
    <name type="scientific">Labilithrix luteola</name>
    <dbReference type="NCBI Taxonomy" id="1391654"/>
    <lineage>
        <taxon>Bacteria</taxon>
        <taxon>Pseudomonadati</taxon>
        <taxon>Myxococcota</taxon>
        <taxon>Polyangia</taxon>
        <taxon>Polyangiales</taxon>
        <taxon>Labilitrichaceae</taxon>
        <taxon>Labilithrix</taxon>
    </lineage>
</organism>
<name>A0A0K1Q1U6_9BACT</name>
<dbReference type="SMART" id="SM00220">
    <property type="entry name" value="S_TKc"/>
    <property type="match status" value="1"/>
</dbReference>
<evidence type="ECO:0000259" key="7">
    <source>
        <dbReference type="PROSITE" id="PS50011"/>
    </source>
</evidence>
<dbReference type="STRING" id="1391654.AKJ09_06008"/>
<dbReference type="GO" id="GO:0004674">
    <property type="term" value="F:protein serine/threonine kinase activity"/>
    <property type="evidence" value="ECO:0007669"/>
    <property type="project" value="UniProtKB-KW"/>
</dbReference>
<dbReference type="PROSITE" id="PS00108">
    <property type="entry name" value="PROTEIN_KINASE_ST"/>
    <property type="match status" value="1"/>
</dbReference>
<dbReference type="KEGG" id="llu:AKJ09_06008"/>
<keyword evidence="2 5" id="KW-0547">Nucleotide-binding</keyword>
<keyword evidence="8" id="KW-0723">Serine/threonine-protein kinase</keyword>
<dbReference type="EMBL" id="CP012333">
    <property type="protein sequence ID" value="AKU99344.1"/>
    <property type="molecule type" value="Genomic_DNA"/>
</dbReference>
<dbReference type="InterPro" id="IPR011009">
    <property type="entry name" value="Kinase-like_dom_sf"/>
</dbReference>
<reference evidence="8 9" key="1">
    <citation type="submission" date="2015-08" db="EMBL/GenBank/DDBJ databases">
        <authorList>
            <person name="Babu N.S."/>
            <person name="Beckwith C.J."/>
            <person name="Beseler K.G."/>
            <person name="Brison A."/>
            <person name="Carone J.V."/>
            <person name="Caskin T.P."/>
            <person name="Diamond M."/>
            <person name="Durham M.E."/>
            <person name="Foxe J.M."/>
            <person name="Go M."/>
            <person name="Henderson B.A."/>
            <person name="Jones I.B."/>
            <person name="McGettigan J.A."/>
            <person name="Micheletti S.J."/>
            <person name="Nasrallah M.E."/>
            <person name="Ortiz D."/>
            <person name="Piller C.R."/>
            <person name="Privatt S.R."/>
            <person name="Schneider S.L."/>
            <person name="Sharp S."/>
            <person name="Smith T.C."/>
            <person name="Stanton J.D."/>
            <person name="Ullery H.E."/>
            <person name="Wilson R.J."/>
            <person name="Serrano M.G."/>
            <person name="Buck G."/>
            <person name="Lee V."/>
            <person name="Wang Y."/>
            <person name="Carvalho R."/>
            <person name="Voegtly L."/>
            <person name="Shi R."/>
            <person name="Duckworth R."/>
            <person name="Johnson A."/>
            <person name="Loviza R."/>
            <person name="Walstead R."/>
            <person name="Shah Z."/>
            <person name="Kiflezghi M."/>
            <person name="Wade K."/>
            <person name="Ball S.L."/>
            <person name="Bradley K.W."/>
            <person name="Asai D.J."/>
            <person name="Bowman C.A."/>
            <person name="Russell D.A."/>
            <person name="Pope W.H."/>
            <person name="Jacobs-Sera D."/>
            <person name="Hendrix R.W."/>
            <person name="Hatfull G.F."/>
        </authorList>
    </citation>
    <scope>NUCLEOTIDE SEQUENCE [LARGE SCALE GENOMIC DNA]</scope>
    <source>
        <strain evidence="8 9">DSM 27648</strain>
    </source>
</reference>
<evidence type="ECO:0000256" key="1">
    <source>
        <dbReference type="ARBA" id="ARBA00022679"/>
    </source>
</evidence>
<feature type="region of interest" description="Disordered" evidence="6">
    <location>
        <begin position="379"/>
        <end position="408"/>
    </location>
</feature>
<dbReference type="SUPFAM" id="SSF56112">
    <property type="entry name" value="Protein kinase-like (PK-like)"/>
    <property type="match status" value="1"/>
</dbReference>
<keyword evidence="1" id="KW-0808">Transferase</keyword>
<evidence type="ECO:0000313" key="8">
    <source>
        <dbReference type="EMBL" id="AKU99344.1"/>
    </source>
</evidence>
<dbReference type="PROSITE" id="PS00107">
    <property type="entry name" value="PROTEIN_KINASE_ATP"/>
    <property type="match status" value="1"/>
</dbReference>